<evidence type="ECO:0000256" key="2">
    <source>
        <dbReference type="SAM" id="MobiDB-lite"/>
    </source>
</evidence>
<feature type="region of interest" description="Disordered" evidence="2">
    <location>
        <begin position="1"/>
        <end position="134"/>
    </location>
</feature>
<evidence type="ECO:0000313" key="4">
    <source>
        <dbReference type="Proteomes" id="UP000069940"/>
    </source>
</evidence>
<sequence length="525" mass="60236">MSAKEEQQNEAAVASENGKTTEEVENGGANGTETQVEPTEVELTEVEPAEEKPVDAPKDDETTEDKPADPPKDEEPSAVAGEEAVVEEETEEFESPPEDLDDFVVLDEVDMSDGEGEEEDADGEEGEKSKDMYDFDGKQWDCPVHRMAPRTYTKSELQPTDIDPRCKADFPLAKYWPVYLGNFYVPRAKSDYNVFFTAHKYFASKGLPSFMIFRLKDTFFEEYQMRVGLFDMLVYFINKKDANRAINACHGDTFYGHKLKVYDGRTAMKALAAGRNSKLFKVKHLVAEDKLETETVLEDYLRQYGQVVFLSKQSLDHFVVQLNHQPNRKGSIMQDPRLKATPVKGPIKKQRFIEGDVMDELNKQITDNPKFMRTRLHFLYLKFISHGVIPKMRMPWLYNKSNKDAARGVPSSAQPSAPRSARHYTREVVPQKRRYDHNVPYGNGSHRQESKQQLLNEARQLEEQLRAVQSKINAKIQVQNKPLPPPAKKPALNPEVTKTRRQKTEAQIMRQRIRGARRWRGPRFD</sequence>
<accession>A0ABM1YID9</accession>
<dbReference type="RefSeq" id="XP_029724692.2">
    <property type="nucleotide sequence ID" value="XM_029868832.2"/>
</dbReference>
<feature type="compositionally biased region" description="Acidic residues" evidence="2">
    <location>
        <begin position="39"/>
        <end position="48"/>
    </location>
</feature>
<feature type="compositionally biased region" description="Acidic residues" evidence="2">
    <location>
        <begin position="84"/>
        <end position="125"/>
    </location>
</feature>
<evidence type="ECO:0000313" key="3">
    <source>
        <dbReference type="EnsemblMetazoa" id="AALFPA23_009439.P12978"/>
    </source>
</evidence>
<feature type="coiled-coil region" evidence="1">
    <location>
        <begin position="451"/>
        <end position="478"/>
    </location>
</feature>
<keyword evidence="4" id="KW-1185">Reference proteome</keyword>
<dbReference type="CDD" id="cd00590">
    <property type="entry name" value="RRM_SF"/>
    <property type="match status" value="1"/>
</dbReference>
<feature type="compositionally biased region" description="Basic residues" evidence="2">
    <location>
        <begin position="511"/>
        <end position="525"/>
    </location>
</feature>
<feature type="compositionally biased region" description="Basic and acidic residues" evidence="2">
    <location>
        <begin position="49"/>
        <end position="75"/>
    </location>
</feature>
<dbReference type="EnsemblMetazoa" id="AALFPA23_009439.R12978">
    <property type="protein sequence ID" value="AALFPA23_009439.P12978"/>
    <property type="gene ID" value="AALFPA23_009439"/>
</dbReference>
<feature type="region of interest" description="Disordered" evidence="2">
    <location>
        <begin position="480"/>
        <end position="525"/>
    </location>
</feature>
<feature type="region of interest" description="Disordered" evidence="2">
    <location>
        <begin position="403"/>
        <end position="447"/>
    </location>
</feature>
<dbReference type="Proteomes" id="UP000069940">
    <property type="component" value="Unassembled WGS sequence"/>
</dbReference>
<keyword evidence="1" id="KW-0175">Coiled coil</keyword>
<reference evidence="4" key="1">
    <citation type="journal article" date="2015" name="Proc. Natl. Acad. Sci. U.S.A.">
        <title>Genome sequence of the Asian Tiger mosquito, Aedes albopictus, reveals insights into its biology, genetics, and evolution.</title>
        <authorList>
            <person name="Chen X.G."/>
            <person name="Jiang X."/>
            <person name="Gu J."/>
            <person name="Xu M."/>
            <person name="Wu Y."/>
            <person name="Deng Y."/>
            <person name="Zhang C."/>
            <person name="Bonizzoni M."/>
            <person name="Dermauw W."/>
            <person name="Vontas J."/>
            <person name="Armbruster P."/>
            <person name="Huang X."/>
            <person name="Yang Y."/>
            <person name="Zhang H."/>
            <person name="He W."/>
            <person name="Peng H."/>
            <person name="Liu Y."/>
            <person name="Wu K."/>
            <person name="Chen J."/>
            <person name="Lirakis M."/>
            <person name="Topalis P."/>
            <person name="Van Leeuwen T."/>
            <person name="Hall A.B."/>
            <person name="Jiang X."/>
            <person name="Thorpe C."/>
            <person name="Mueller R.L."/>
            <person name="Sun C."/>
            <person name="Waterhouse R.M."/>
            <person name="Yan G."/>
            <person name="Tu Z.J."/>
            <person name="Fang X."/>
            <person name="James A.A."/>
        </authorList>
    </citation>
    <scope>NUCLEOTIDE SEQUENCE [LARGE SCALE GENOMIC DNA]</scope>
    <source>
        <strain evidence="4">Foshan</strain>
    </source>
</reference>
<dbReference type="GeneID" id="109403083"/>
<name>A0ABM1YID9_AEDAL</name>
<proteinExistence type="predicted"/>
<protein>
    <submittedName>
        <fullName evidence="3">Uncharacterized protein</fullName>
    </submittedName>
</protein>
<feature type="compositionally biased region" description="Low complexity" evidence="2">
    <location>
        <begin position="410"/>
        <end position="419"/>
    </location>
</feature>
<organism evidence="3 4">
    <name type="scientific">Aedes albopictus</name>
    <name type="common">Asian tiger mosquito</name>
    <name type="synonym">Stegomyia albopicta</name>
    <dbReference type="NCBI Taxonomy" id="7160"/>
    <lineage>
        <taxon>Eukaryota</taxon>
        <taxon>Metazoa</taxon>
        <taxon>Ecdysozoa</taxon>
        <taxon>Arthropoda</taxon>
        <taxon>Hexapoda</taxon>
        <taxon>Insecta</taxon>
        <taxon>Pterygota</taxon>
        <taxon>Neoptera</taxon>
        <taxon>Endopterygota</taxon>
        <taxon>Diptera</taxon>
        <taxon>Nematocera</taxon>
        <taxon>Culicoidea</taxon>
        <taxon>Culicidae</taxon>
        <taxon>Culicinae</taxon>
        <taxon>Aedini</taxon>
        <taxon>Aedes</taxon>
        <taxon>Stegomyia</taxon>
    </lineage>
</organism>
<reference evidence="3" key="2">
    <citation type="submission" date="2025-05" db="UniProtKB">
        <authorList>
            <consortium name="EnsemblMetazoa"/>
        </authorList>
    </citation>
    <scope>IDENTIFICATION</scope>
    <source>
        <strain evidence="3">Foshan</strain>
    </source>
</reference>
<evidence type="ECO:0000256" key="1">
    <source>
        <dbReference type="SAM" id="Coils"/>
    </source>
</evidence>